<keyword evidence="4" id="KW-1185">Reference proteome</keyword>
<reference evidence="4" key="1">
    <citation type="submission" date="2015-09" db="EMBL/GenBank/DDBJ databases">
        <authorList>
            <consortium name="Pathogen Informatics"/>
        </authorList>
    </citation>
    <scope>NUCLEOTIDE SEQUENCE [LARGE SCALE GENOMIC DNA]</scope>
    <source>
        <strain evidence="4">Lake Konstanz</strain>
    </source>
</reference>
<dbReference type="EMBL" id="CYKH01000204">
    <property type="protein sequence ID" value="CUE85779.1"/>
    <property type="molecule type" value="Genomic_DNA"/>
</dbReference>
<name>A0A0S4IJH3_BODSA</name>
<dbReference type="CDD" id="cd07521">
    <property type="entry name" value="HAD_FCP1-like"/>
    <property type="match status" value="1"/>
</dbReference>
<evidence type="ECO:0000313" key="4">
    <source>
        <dbReference type="Proteomes" id="UP000051952"/>
    </source>
</evidence>
<dbReference type="SUPFAM" id="SSF56784">
    <property type="entry name" value="HAD-like"/>
    <property type="match status" value="1"/>
</dbReference>
<sequence length="288" mass="32113">MPTKSEMLAFFKKFRTEDGGVPDASVADDKRQATESAHLLSNALTRVERPGTGGLHVHPPSLPQTNSFRQRQLPTNGTVPTSNRPPDAGMPPSMPNLGPATSKVTLILDVDETLVHSSFRAVPTRCDLEISIVVNGNPGTVYVKKRPYLEEFFQFIATRFEVVIFTASLGIYCNPLIDILDPDFKLDTKRLFREHCTKHNGAYIKDLSLLGRSMDRVAIVDNSPVAYYFQPRNAIPILSWFDDPNDQGLLELLPMLGQLANCKSVYDVLDPYNEALIQKQNQGGQQQR</sequence>
<dbReference type="SMART" id="SM00577">
    <property type="entry name" value="CPDc"/>
    <property type="match status" value="1"/>
</dbReference>
<organism evidence="3 4">
    <name type="scientific">Bodo saltans</name>
    <name type="common">Flagellated protozoan</name>
    <dbReference type="NCBI Taxonomy" id="75058"/>
    <lineage>
        <taxon>Eukaryota</taxon>
        <taxon>Discoba</taxon>
        <taxon>Euglenozoa</taxon>
        <taxon>Kinetoplastea</taxon>
        <taxon>Metakinetoplastina</taxon>
        <taxon>Eubodonida</taxon>
        <taxon>Bodonidae</taxon>
        <taxon>Bodo</taxon>
    </lineage>
</organism>
<protein>
    <submittedName>
        <fullName evidence="3">NLI-interacting factor, putative</fullName>
    </submittedName>
</protein>
<evidence type="ECO:0000259" key="2">
    <source>
        <dbReference type="PROSITE" id="PS50969"/>
    </source>
</evidence>
<dbReference type="InterPro" id="IPR004274">
    <property type="entry name" value="FCP1_dom"/>
</dbReference>
<dbReference type="Gene3D" id="3.40.50.1000">
    <property type="entry name" value="HAD superfamily/HAD-like"/>
    <property type="match status" value="1"/>
</dbReference>
<accession>A0A0S4IJH3</accession>
<feature type="region of interest" description="Disordered" evidence="1">
    <location>
        <begin position="49"/>
        <end position="91"/>
    </location>
</feature>
<dbReference type="PANTHER" id="PTHR12210">
    <property type="entry name" value="DULLARD PROTEIN PHOSPHATASE"/>
    <property type="match status" value="1"/>
</dbReference>
<dbReference type="VEuPathDB" id="TriTrypDB:BSAL_03705"/>
<dbReference type="GO" id="GO:0016791">
    <property type="term" value="F:phosphatase activity"/>
    <property type="evidence" value="ECO:0007669"/>
    <property type="project" value="InterPro"/>
</dbReference>
<dbReference type="PROSITE" id="PS50969">
    <property type="entry name" value="FCP1"/>
    <property type="match status" value="1"/>
</dbReference>
<gene>
    <name evidence="3" type="ORF">BSAL_03705</name>
</gene>
<proteinExistence type="predicted"/>
<dbReference type="NCBIfam" id="TIGR02251">
    <property type="entry name" value="HIF-SF_euk"/>
    <property type="match status" value="1"/>
</dbReference>
<dbReference type="Proteomes" id="UP000051952">
    <property type="component" value="Unassembled WGS sequence"/>
</dbReference>
<dbReference type="OMA" id="CCLKAQD"/>
<evidence type="ECO:0000313" key="3">
    <source>
        <dbReference type="EMBL" id="CUE85779.1"/>
    </source>
</evidence>
<dbReference type="FunFam" id="3.40.50.1000:FF:000093">
    <property type="entry name" value="NLI interacting factor-like phosphatase family protein"/>
    <property type="match status" value="1"/>
</dbReference>
<dbReference type="InterPro" id="IPR011948">
    <property type="entry name" value="Dullard_phosphatase"/>
</dbReference>
<dbReference type="InterPro" id="IPR036412">
    <property type="entry name" value="HAD-like_sf"/>
</dbReference>
<evidence type="ECO:0000256" key="1">
    <source>
        <dbReference type="SAM" id="MobiDB-lite"/>
    </source>
</evidence>
<dbReference type="InterPro" id="IPR050365">
    <property type="entry name" value="TIM50"/>
</dbReference>
<dbReference type="OrthoDB" id="277011at2759"/>
<feature type="domain" description="FCP1 homology" evidence="2">
    <location>
        <begin position="99"/>
        <end position="259"/>
    </location>
</feature>
<dbReference type="AlphaFoldDB" id="A0A0S4IJH3"/>
<dbReference type="InterPro" id="IPR023214">
    <property type="entry name" value="HAD_sf"/>
</dbReference>
<feature type="compositionally biased region" description="Polar residues" evidence="1">
    <location>
        <begin position="63"/>
        <end position="84"/>
    </location>
</feature>
<dbReference type="Pfam" id="PF03031">
    <property type="entry name" value="NIF"/>
    <property type="match status" value="1"/>
</dbReference>